<protein>
    <submittedName>
        <fullName evidence="2">Uncharacterized protein</fullName>
    </submittedName>
</protein>
<accession>A0A3P6TWA8</accession>
<dbReference type="OrthoDB" id="5851987at2759"/>
<evidence type="ECO:0000313" key="2">
    <source>
        <dbReference type="EMBL" id="VDK68531.1"/>
    </source>
</evidence>
<sequence>MSVTNEALPAMLTLSFLGLIPFASLPIFLAIYFGRIKRAQIMKQQNGAVSSDQSVIFTIKPLKSHHADLELPHISPQTPALPRELHEIAE</sequence>
<reference evidence="2 3" key="1">
    <citation type="submission" date="2018-08" db="EMBL/GenBank/DDBJ databases">
        <authorList>
            <person name="Laetsch R D."/>
            <person name="Stevens L."/>
            <person name="Kumar S."/>
            <person name="Blaxter L. M."/>
        </authorList>
    </citation>
    <scope>NUCLEOTIDE SEQUENCE [LARGE SCALE GENOMIC DNA]</scope>
</reference>
<keyword evidence="3" id="KW-1185">Reference proteome</keyword>
<evidence type="ECO:0000256" key="1">
    <source>
        <dbReference type="SAM" id="Phobius"/>
    </source>
</evidence>
<feature type="transmembrane region" description="Helical" evidence="1">
    <location>
        <begin position="12"/>
        <end position="33"/>
    </location>
</feature>
<dbReference type="Proteomes" id="UP000277928">
    <property type="component" value="Unassembled WGS sequence"/>
</dbReference>
<keyword evidence="1" id="KW-0812">Transmembrane</keyword>
<keyword evidence="1" id="KW-0472">Membrane</keyword>
<keyword evidence="1" id="KW-1133">Transmembrane helix</keyword>
<name>A0A3P6TWA8_LITSI</name>
<dbReference type="EMBL" id="UYRX01000011">
    <property type="protein sequence ID" value="VDK68531.1"/>
    <property type="molecule type" value="Genomic_DNA"/>
</dbReference>
<proteinExistence type="predicted"/>
<evidence type="ECO:0000313" key="3">
    <source>
        <dbReference type="Proteomes" id="UP000277928"/>
    </source>
</evidence>
<organism evidence="2 3">
    <name type="scientific">Litomosoides sigmodontis</name>
    <name type="common">Filarial nematode worm</name>
    <dbReference type="NCBI Taxonomy" id="42156"/>
    <lineage>
        <taxon>Eukaryota</taxon>
        <taxon>Metazoa</taxon>
        <taxon>Ecdysozoa</taxon>
        <taxon>Nematoda</taxon>
        <taxon>Chromadorea</taxon>
        <taxon>Rhabditida</taxon>
        <taxon>Spirurina</taxon>
        <taxon>Spiruromorpha</taxon>
        <taxon>Filarioidea</taxon>
        <taxon>Onchocercidae</taxon>
        <taxon>Litomosoides</taxon>
    </lineage>
</organism>
<dbReference type="AlphaFoldDB" id="A0A3P6TWA8"/>
<gene>
    <name evidence="2" type="ORF">NLS_LOCUS468</name>
</gene>